<protein>
    <submittedName>
        <fullName evidence="1">Glycosyltransferase</fullName>
    </submittedName>
</protein>
<name>A0ABT3G1X5_9BACT</name>
<evidence type="ECO:0000313" key="1">
    <source>
        <dbReference type="EMBL" id="MCW1913682.1"/>
    </source>
</evidence>
<dbReference type="EMBL" id="JAPDDR010000004">
    <property type="protein sequence ID" value="MCW1913682.1"/>
    <property type="molecule type" value="Genomic_DNA"/>
</dbReference>
<accession>A0ABT3G1X5</accession>
<organism evidence="1 2">
    <name type="scientific">Luteolibacter rhizosphaerae</name>
    <dbReference type="NCBI Taxonomy" id="2989719"/>
    <lineage>
        <taxon>Bacteria</taxon>
        <taxon>Pseudomonadati</taxon>
        <taxon>Verrucomicrobiota</taxon>
        <taxon>Verrucomicrobiia</taxon>
        <taxon>Verrucomicrobiales</taxon>
        <taxon>Verrucomicrobiaceae</taxon>
        <taxon>Luteolibacter</taxon>
    </lineage>
</organism>
<dbReference type="Proteomes" id="UP001165653">
    <property type="component" value="Unassembled WGS sequence"/>
</dbReference>
<dbReference type="SUPFAM" id="SSF53756">
    <property type="entry name" value="UDP-Glycosyltransferase/glycogen phosphorylase"/>
    <property type="match status" value="1"/>
</dbReference>
<dbReference type="Pfam" id="PF13692">
    <property type="entry name" value="Glyco_trans_1_4"/>
    <property type="match status" value="1"/>
</dbReference>
<sequence length="392" mass="42575">MRCLWITRQDPRPADSGELIYTLGLLRSLAAQPGIELTVLAHKAAKPTEGGPELRWELHGTIPSGRLKSLPAKLPGDAYRLGNPLQREVLARLLPETWDWIIIDQAACAWALDLLGPEQKVMYLAHNHEASVRKQVAGDRGGSLPMRMALKWDSWKYGRMEGALARRANLISAITPRDADAFALDAPGVPIFVLKPGYGGEIPQGPPRPITAETPRQVVLAGAFEWLAKRRNLEAFLQAAAEPFQAAKIGFQVVGKADPAWFTALARQYPWASFQANVPSVTPFLDQARIGLIPEALGGGFKLKALDYIFRGLPLASVEAALSGVPVDPRSEAIAAPDPESLAEAVAAKIDDLAFLNHAAGKALENCRSAFHWEDRGVTLARALENPQALRP</sequence>
<evidence type="ECO:0000313" key="2">
    <source>
        <dbReference type="Proteomes" id="UP001165653"/>
    </source>
</evidence>
<reference evidence="1" key="1">
    <citation type="submission" date="2022-10" db="EMBL/GenBank/DDBJ databases">
        <title>Luteolibacter sp. GHJ8, whole genome shotgun sequencing project.</title>
        <authorList>
            <person name="Zhao G."/>
            <person name="Shen L."/>
        </authorList>
    </citation>
    <scope>NUCLEOTIDE SEQUENCE</scope>
    <source>
        <strain evidence="1">GHJ8</strain>
    </source>
</reference>
<keyword evidence="2" id="KW-1185">Reference proteome</keyword>
<gene>
    <name evidence="1" type="ORF">OJ996_08855</name>
</gene>
<proteinExistence type="predicted"/>
<dbReference type="RefSeq" id="WP_264513184.1">
    <property type="nucleotide sequence ID" value="NZ_JAPDDR010000004.1"/>
</dbReference>
<comment type="caution">
    <text evidence="1">The sequence shown here is derived from an EMBL/GenBank/DDBJ whole genome shotgun (WGS) entry which is preliminary data.</text>
</comment>